<keyword evidence="3" id="KW-1185">Reference proteome</keyword>
<organism evidence="2 3">
    <name type="scientific">Aldrovandia affinis</name>
    <dbReference type="NCBI Taxonomy" id="143900"/>
    <lineage>
        <taxon>Eukaryota</taxon>
        <taxon>Metazoa</taxon>
        <taxon>Chordata</taxon>
        <taxon>Craniata</taxon>
        <taxon>Vertebrata</taxon>
        <taxon>Euteleostomi</taxon>
        <taxon>Actinopterygii</taxon>
        <taxon>Neopterygii</taxon>
        <taxon>Teleostei</taxon>
        <taxon>Notacanthiformes</taxon>
        <taxon>Halosauridae</taxon>
        <taxon>Aldrovandia</taxon>
    </lineage>
</organism>
<dbReference type="EMBL" id="JAINUG010000036">
    <property type="protein sequence ID" value="KAJ8408027.1"/>
    <property type="molecule type" value="Genomic_DNA"/>
</dbReference>
<proteinExistence type="predicted"/>
<evidence type="ECO:0000313" key="3">
    <source>
        <dbReference type="Proteomes" id="UP001221898"/>
    </source>
</evidence>
<evidence type="ECO:0000256" key="1">
    <source>
        <dbReference type="SAM" id="MobiDB-lite"/>
    </source>
</evidence>
<evidence type="ECO:0000313" key="2">
    <source>
        <dbReference type="EMBL" id="KAJ8408027.1"/>
    </source>
</evidence>
<sequence>MSARWPLVIFHNIIDISSYNAFIIWNEINPTWMADKRNNRRVFLEQLGKALATPHIQRRENLPRTAASAAVQGGESGPDPPEAAARAGKRKRCQLCPPKACKANTMCCKYKKYICKAHGCRLAHCHTCAK</sequence>
<reference evidence="2" key="1">
    <citation type="journal article" date="2023" name="Science">
        <title>Genome structures resolve the early diversification of teleost fishes.</title>
        <authorList>
            <person name="Parey E."/>
            <person name="Louis A."/>
            <person name="Montfort J."/>
            <person name="Bouchez O."/>
            <person name="Roques C."/>
            <person name="Iampietro C."/>
            <person name="Lluch J."/>
            <person name="Castinel A."/>
            <person name="Donnadieu C."/>
            <person name="Desvignes T."/>
            <person name="Floi Bucao C."/>
            <person name="Jouanno E."/>
            <person name="Wen M."/>
            <person name="Mejri S."/>
            <person name="Dirks R."/>
            <person name="Jansen H."/>
            <person name="Henkel C."/>
            <person name="Chen W.J."/>
            <person name="Zahm M."/>
            <person name="Cabau C."/>
            <person name="Klopp C."/>
            <person name="Thompson A.W."/>
            <person name="Robinson-Rechavi M."/>
            <person name="Braasch I."/>
            <person name="Lecointre G."/>
            <person name="Bobe J."/>
            <person name="Postlethwait J.H."/>
            <person name="Berthelot C."/>
            <person name="Roest Crollius H."/>
            <person name="Guiguen Y."/>
        </authorList>
    </citation>
    <scope>NUCLEOTIDE SEQUENCE</scope>
    <source>
        <strain evidence="2">NC1722</strain>
    </source>
</reference>
<dbReference type="PANTHER" id="PTHR46599">
    <property type="entry name" value="PIGGYBAC TRANSPOSABLE ELEMENT-DERIVED PROTEIN 4"/>
    <property type="match status" value="1"/>
</dbReference>
<dbReference type="Proteomes" id="UP001221898">
    <property type="component" value="Unassembled WGS sequence"/>
</dbReference>
<accession>A0AAD7WSV8</accession>
<dbReference type="AlphaFoldDB" id="A0AAD7WSV8"/>
<dbReference type="PANTHER" id="PTHR46599:SF6">
    <property type="entry name" value="DUAL SPECIFICITY PHOSPHATASE 26"/>
    <property type="match status" value="1"/>
</dbReference>
<protein>
    <submittedName>
        <fullName evidence="2">Uncharacterized protein</fullName>
    </submittedName>
</protein>
<name>A0AAD7WSV8_9TELE</name>
<gene>
    <name evidence="2" type="ORF">AAFF_G00262550</name>
</gene>
<comment type="caution">
    <text evidence="2">The sequence shown here is derived from an EMBL/GenBank/DDBJ whole genome shotgun (WGS) entry which is preliminary data.</text>
</comment>
<feature type="region of interest" description="Disordered" evidence="1">
    <location>
        <begin position="63"/>
        <end position="85"/>
    </location>
</feature>